<sequence length="414" mass="47754">MFDEGEKSRGPIFRDIRRYYCEYCGICRSKKALIAAHIRAHHEDELKVKELNEENEHGEKLNICEECGVSFRKPAHLKQHMQCHSIARPFICSVDDCESSYRRKDHLNRHMLQHEGKLFECSVEGCKRMFTLQGNMTRHVKEFHYESAAAHVKNPKESDCADCHSDSEGKLFECPVKDCKRTFKVEGHMTWHVKEFHGESVCANVKHSIGRVCAEPQCGKAFKYPSKLYKHEDSHVKLDSLEAFCAEPGCMKYFSNEQCLKEHIRSCHQYILCEECGTKQLKKNLKRHMRMHEAGLSSGRINCSVKGCSLTFSTASNLNQHIKAVHLELKPFACSMPGCNKRFTFKHVRDNHEKSGCHIYTPGGDFDASDEQFRSRPRGGRKRAYPVIESLMRKRIVPPRESELVRSEGHDYPS</sequence>
<dbReference type="Gene3D" id="3.30.160.60">
    <property type="entry name" value="Classic Zinc Finger"/>
    <property type="match status" value="5"/>
</dbReference>
<comment type="caution">
    <text evidence="11">The sequence shown here is derived from an EMBL/GenBank/DDBJ whole genome shotgun (WGS) entry which is preliminary data.</text>
</comment>
<feature type="domain" description="C2H2-type" evidence="10">
    <location>
        <begin position="90"/>
        <end position="119"/>
    </location>
</feature>
<organism evidence="11 12">
    <name type="scientific">Perilla frutescens var. hirtella</name>
    <name type="common">Perilla citriodora</name>
    <name type="synonym">Perilla setoyensis</name>
    <dbReference type="NCBI Taxonomy" id="608512"/>
    <lineage>
        <taxon>Eukaryota</taxon>
        <taxon>Viridiplantae</taxon>
        <taxon>Streptophyta</taxon>
        <taxon>Embryophyta</taxon>
        <taxon>Tracheophyta</taxon>
        <taxon>Spermatophyta</taxon>
        <taxon>Magnoliopsida</taxon>
        <taxon>eudicotyledons</taxon>
        <taxon>Gunneridae</taxon>
        <taxon>Pentapetalae</taxon>
        <taxon>asterids</taxon>
        <taxon>lamiids</taxon>
        <taxon>Lamiales</taxon>
        <taxon>Lamiaceae</taxon>
        <taxon>Nepetoideae</taxon>
        <taxon>Elsholtzieae</taxon>
        <taxon>Perilla</taxon>
    </lineage>
</organism>
<evidence type="ECO:0000313" key="11">
    <source>
        <dbReference type="EMBL" id="KAH6828759.1"/>
    </source>
</evidence>
<dbReference type="Proteomes" id="UP001190926">
    <property type="component" value="Unassembled WGS sequence"/>
</dbReference>
<keyword evidence="12" id="KW-1185">Reference proteome</keyword>
<dbReference type="SUPFAM" id="SSF57667">
    <property type="entry name" value="beta-beta-alpha zinc fingers"/>
    <property type="match status" value="3"/>
</dbReference>
<evidence type="ECO:0000256" key="2">
    <source>
        <dbReference type="ARBA" id="ARBA00022723"/>
    </source>
</evidence>
<evidence type="ECO:0000256" key="9">
    <source>
        <dbReference type="PROSITE-ProRule" id="PRU00042"/>
    </source>
</evidence>
<accession>A0AAD4P6I6</accession>
<keyword evidence="6" id="KW-0805">Transcription regulation</keyword>
<keyword evidence="2" id="KW-0479">Metal-binding</keyword>
<dbReference type="EMBL" id="SDAM02000121">
    <property type="protein sequence ID" value="KAH6828759.1"/>
    <property type="molecule type" value="Genomic_DNA"/>
</dbReference>
<proteinExistence type="predicted"/>
<dbReference type="PROSITE" id="PS50157">
    <property type="entry name" value="ZINC_FINGER_C2H2_2"/>
    <property type="match status" value="7"/>
</dbReference>
<evidence type="ECO:0000256" key="7">
    <source>
        <dbReference type="ARBA" id="ARBA00023163"/>
    </source>
</evidence>
<evidence type="ECO:0000256" key="8">
    <source>
        <dbReference type="ARBA" id="ARBA00023242"/>
    </source>
</evidence>
<dbReference type="GO" id="GO:0006357">
    <property type="term" value="P:regulation of transcription by RNA polymerase II"/>
    <property type="evidence" value="ECO:0007669"/>
    <property type="project" value="TreeGrafter"/>
</dbReference>
<dbReference type="Pfam" id="PF00096">
    <property type="entry name" value="zf-C2H2"/>
    <property type="match status" value="4"/>
</dbReference>
<dbReference type="PROSITE" id="PS00028">
    <property type="entry name" value="ZINC_FINGER_C2H2_1"/>
    <property type="match status" value="8"/>
</dbReference>
<dbReference type="InterPro" id="IPR013087">
    <property type="entry name" value="Znf_C2H2_type"/>
</dbReference>
<reference evidence="11 12" key="1">
    <citation type="journal article" date="2021" name="Nat. Commun.">
        <title>Incipient diploidization of the medicinal plant Perilla within 10,000 years.</title>
        <authorList>
            <person name="Zhang Y."/>
            <person name="Shen Q."/>
            <person name="Leng L."/>
            <person name="Zhang D."/>
            <person name="Chen S."/>
            <person name="Shi Y."/>
            <person name="Ning Z."/>
            <person name="Chen S."/>
        </authorList>
    </citation>
    <scope>NUCLEOTIDE SEQUENCE [LARGE SCALE GENOMIC DNA]</scope>
    <source>
        <strain evidence="12">cv. PC099</strain>
    </source>
</reference>
<keyword evidence="7" id="KW-0804">Transcription</keyword>
<feature type="domain" description="C2H2-type" evidence="10">
    <location>
        <begin position="19"/>
        <end position="46"/>
    </location>
</feature>
<dbReference type="PANTHER" id="PTHR46179:SF13">
    <property type="entry name" value="C2H2-TYPE DOMAIN-CONTAINING PROTEIN"/>
    <property type="match status" value="1"/>
</dbReference>
<dbReference type="InterPro" id="IPR051061">
    <property type="entry name" value="Zinc_finger_trans_reg"/>
</dbReference>
<protein>
    <submittedName>
        <fullName evidence="11">Transcription factor IIIA</fullName>
    </submittedName>
</protein>
<dbReference type="InterPro" id="IPR036236">
    <property type="entry name" value="Znf_C2H2_sf"/>
</dbReference>
<keyword evidence="8" id="KW-0539">Nucleus</keyword>
<keyword evidence="4 9" id="KW-0863">Zinc-finger</keyword>
<evidence type="ECO:0000256" key="4">
    <source>
        <dbReference type="ARBA" id="ARBA00022771"/>
    </source>
</evidence>
<dbReference type="FunFam" id="3.30.160.60:FF:000100">
    <property type="entry name" value="Zinc finger 45-like"/>
    <property type="match status" value="1"/>
</dbReference>
<dbReference type="AlphaFoldDB" id="A0AAD4P6I6"/>
<dbReference type="GO" id="GO:0005730">
    <property type="term" value="C:nucleolus"/>
    <property type="evidence" value="ECO:0007669"/>
    <property type="project" value="TreeGrafter"/>
</dbReference>
<dbReference type="PANTHER" id="PTHR46179">
    <property type="entry name" value="ZINC FINGER PROTEIN"/>
    <property type="match status" value="1"/>
</dbReference>
<feature type="domain" description="C2H2-type" evidence="10">
    <location>
        <begin position="211"/>
        <end position="240"/>
    </location>
</feature>
<evidence type="ECO:0000256" key="6">
    <source>
        <dbReference type="ARBA" id="ARBA00023015"/>
    </source>
</evidence>
<evidence type="ECO:0000256" key="3">
    <source>
        <dbReference type="ARBA" id="ARBA00022737"/>
    </source>
</evidence>
<feature type="domain" description="C2H2-type" evidence="10">
    <location>
        <begin position="119"/>
        <end position="149"/>
    </location>
</feature>
<dbReference type="SMART" id="SM00355">
    <property type="entry name" value="ZnF_C2H2"/>
    <property type="match status" value="10"/>
</dbReference>
<feature type="domain" description="C2H2-type" evidence="10">
    <location>
        <begin position="172"/>
        <end position="197"/>
    </location>
</feature>
<gene>
    <name evidence="11" type="ORF">C2S53_018636</name>
</gene>
<dbReference type="GO" id="GO:0003700">
    <property type="term" value="F:DNA-binding transcription factor activity"/>
    <property type="evidence" value="ECO:0007669"/>
    <property type="project" value="TreeGrafter"/>
</dbReference>
<keyword evidence="3" id="KW-0677">Repeat</keyword>
<feature type="domain" description="C2H2-type" evidence="10">
    <location>
        <begin position="301"/>
        <end position="331"/>
    </location>
</feature>
<evidence type="ECO:0000313" key="12">
    <source>
        <dbReference type="Proteomes" id="UP001190926"/>
    </source>
</evidence>
<dbReference type="GO" id="GO:0008270">
    <property type="term" value="F:zinc ion binding"/>
    <property type="evidence" value="ECO:0007669"/>
    <property type="project" value="UniProtKB-KW"/>
</dbReference>
<evidence type="ECO:0000259" key="10">
    <source>
        <dbReference type="PROSITE" id="PS50157"/>
    </source>
</evidence>
<comment type="subcellular location">
    <subcellularLocation>
        <location evidence="1">Nucleus</location>
    </subcellularLocation>
</comment>
<dbReference type="GO" id="GO:0080084">
    <property type="term" value="F:5S rDNA binding"/>
    <property type="evidence" value="ECO:0007669"/>
    <property type="project" value="TreeGrafter"/>
</dbReference>
<feature type="domain" description="C2H2-type" evidence="10">
    <location>
        <begin position="62"/>
        <end position="89"/>
    </location>
</feature>
<name>A0AAD4P6I6_PERFH</name>
<keyword evidence="5" id="KW-0862">Zinc</keyword>
<evidence type="ECO:0000256" key="5">
    <source>
        <dbReference type="ARBA" id="ARBA00022833"/>
    </source>
</evidence>
<evidence type="ECO:0000256" key="1">
    <source>
        <dbReference type="ARBA" id="ARBA00004123"/>
    </source>
</evidence>